<evidence type="ECO:0000313" key="3">
    <source>
        <dbReference type="Proteomes" id="UP000646548"/>
    </source>
</evidence>
<protein>
    <submittedName>
        <fullName evidence="2">Uncharacterized protein</fullName>
    </submittedName>
</protein>
<organism evidence="2 3">
    <name type="scientific">Oryzias melastigma</name>
    <name type="common">Marine medaka</name>
    <dbReference type="NCBI Taxonomy" id="30732"/>
    <lineage>
        <taxon>Eukaryota</taxon>
        <taxon>Metazoa</taxon>
        <taxon>Chordata</taxon>
        <taxon>Craniata</taxon>
        <taxon>Vertebrata</taxon>
        <taxon>Euteleostomi</taxon>
        <taxon>Actinopterygii</taxon>
        <taxon>Neopterygii</taxon>
        <taxon>Teleostei</taxon>
        <taxon>Neoteleostei</taxon>
        <taxon>Acanthomorphata</taxon>
        <taxon>Ovalentaria</taxon>
        <taxon>Atherinomorphae</taxon>
        <taxon>Beloniformes</taxon>
        <taxon>Adrianichthyidae</taxon>
        <taxon>Oryziinae</taxon>
        <taxon>Oryzias</taxon>
    </lineage>
</organism>
<evidence type="ECO:0000313" key="2">
    <source>
        <dbReference type="EMBL" id="KAF6737205.1"/>
    </source>
</evidence>
<accession>A0A834FNU4</accession>
<reference evidence="2" key="1">
    <citation type="journal article" name="BMC Genomics">
        <title>Long-read sequencing and de novo genome assembly of marine medaka (Oryzias melastigma).</title>
        <authorList>
            <person name="Liang P."/>
            <person name="Saqib H.S.A."/>
            <person name="Ni X."/>
            <person name="Shen Y."/>
        </authorList>
    </citation>
    <scope>NUCLEOTIDE SEQUENCE</scope>
    <source>
        <strain evidence="2">Bigg-433</strain>
    </source>
</reference>
<comment type="caution">
    <text evidence="2">The sequence shown here is derived from an EMBL/GenBank/DDBJ whole genome shotgun (WGS) entry which is preliminary data.</text>
</comment>
<dbReference type="Proteomes" id="UP000646548">
    <property type="component" value="Unassembled WGS sequence"/>
</dbReference>
<proteinExistence type="predicted"/>
<dbReference type="AlphaFoldDB" id="A0A834FNU4"/>
<name>A0A834FNU4_ORYME</name>
<evidence type="ECO:0000256" key="1">
    <source>
        <dbReference type="SAM" id="MobiDB-lite"/>
    </source>
</evidence>
<sequence length="125" mass="13500">MTEHFLVTPGWGPQSMRKQTCCRVSREHLLVFVVLYRLHGLHPPSEASVGSFRMNARLPPEPAEVSAGPEASAAELSMVSFENSGAAPGCHKHVYEDPNSSSTIFMTNTISSSGSPQQQSDLSVT</sequence>
<gene>
    <name evidence="2" type="ORF">FQA47_022130</name>
</gene>
<feature type="region of interest" description="Disordered" evidence="1">
    <location>
        <begin position="105"/>
        <end position="125"/>
    </location>
</feature>
<dbReference type="EMBL" id="WKFB01000068">
    <property type="protein sequence ID" value="KAF6737205.1"/>
    <property type="molecule type" value="Genomic_DNA"/>
</dbReference>